<dbReference type="InterPro" id="IPR051495">
    <property type="entry name" value="Epithelial_Barrier/Signaling"/>
</dbReference>
<evidence type="ECO:0000256" key="2">
    <source>
        <dbReference type="ARBA" id="ARBA00023136"/>
    </source>
</evidence>
<dbReference type="Gene3D" id="2.10.25.10">
    <property type="entry name" value="Laminin"/>
    <property type="match status" value="1"/>
</dbReference>
<dbReference type="Proteomes" id="UP001497497">
    <property type="component" value="Unassembled WGS sequence"/>
</dbReference>
<dbReference type="InterPro" id="IPR000742">
    <property type="entry name" value="EGF"/>
</dbReference>
<evidence type="ECO:0000259" key="4">
    <source>
        <dbReference type="PROSITE" id="PS00022"/>
    </source>
</evidence>
<protein>
    <recommendedName>
        <fullName evidence="4">EGF-like domain-containing protein</fullName>
    </recommendedName>
</protein>
<accession>A0AAV2I7M9</accession>
<evidence type="ECO:0000256" key="3">
    <source>
        <dbReference type="ARBA" id="ARBA00023157"/>
    </source>
</evidence>
<keyword evidence="2" id="KW-0472">Membrane</keyword>
<organism evidence="5 6">
    <name type="scientific">Lymnaea stagnalis</name>
    <name type="common">Great pond snail</name>
    <name type="synonym">Helix stagnalis</name>
    <dbReference type="NCBI Taxonomy" id="6523"/>
    <lineage>
        <taxon>Eukaryota</taxon>
        <taxon>Metazoa</taxon>
        <taxon>Spiralia</taxon>
        <taxon>Lophotrochozoa</taxon>
        <taxon>Mollusca</taxon>
        <taxon>Gastropoda</taxon>
        <taxon>Heterobranchia</taxon>
        <taxon>Euthyneura</taxon>
        <taxon>Panpulmonata</taxon>
        <taxon>Hygrophila</taxon>
        <taxon>Lymnaeoidea</taxon>
        <taxon>Lymnaeidae</taxon>
        <taxon>Lymnaea</taxon>
    </lineage>
</organism>
<dbReference type="InterPro" id="IPR056619">
    <property type="entry name" value="C8-3_MUC4"/>
</dbReference>
<dbReference type="PROSITE" id="PS00022">
    <property type="entry name" value="EGF_1"/>
    <property type="match status" value="1"/>
</dbReference>
<keyword evidence="3" id="KW-1015">Disulfide bond</keyword>
<dbReference type="EMBL" id="CAXITT010000384">
    <property type="protein sequence ID" value="CAL1540482.1"/>
    <property type="molecule type" value="Genomic_DNA"/>
</dbReference>
<dbReference type="PANTHER" id="PTHR13802:SF52">
    <property type="entry name" value="MUCIN-4"/>
    <property type="match status" value="1"/>
</dbReference>
<gene>
    <name evidence="5" type="ORF">GSLYS_00014131001</name>
</gene>
<dbReference type="PANTHER" id="PTHR13802">
    <property type="entry name" value="MUCIN 4-RELATED"/>
    <property type="match status" value="1"/>
</dbReference>
<comment type="subcellular location">
    <subcellularLocation>
        <location evidence="1">Membrane</location>
    </subcellularLocation>
</comment>
<sequence length="241" mass="26539">VDETNSVFLYKRGEGYKDFHHPEFVPMFKDQTDPTEVQKAELVCGKENDACIFDYLATLEKIIAENTKQIMLKQDFVAQSLVNHPPSLSLNSSLLTATGKWVVTARVETSIQVLTQDDDGDDVSIEIAEQTKGVKVTKQNTIIYTPDLLNPIALRMKAKDSKNGTSPILTVNLAVCPDCSGNGECDNSAESTYFNGIFQILQCKCFPAYTGTQCESEFDACNNQPCLKGQNCTDLTATQQG</sequence>
<feature type="non-terminal residue" evidence="5">
    <location>
        <position position="241"/>
    </location>
</feature>
<feature type="domain" description="EGF-like" evidence="4">
    <location>
        <begin position="203"/>
        <end position="214"/>
    </location>
</feature>
<reference evidence="5 6" key="1">
    <citation type="submission" date="2024-04" db="EMBL/GenBank/DDBJ databases">
        <authorList>
            <consortium name="Genoscope - CEA"/>
            <person name="William W."/>
        </authorList>
    </citation>
    <scope>NUCLEOTIDE SEQUENCE [LARGE SCALE GENOMIC DNA]</scope>
</reference>
<comment type="caution">
    <text evidence="5">The sequence shown here is derived from an EMBL/GenBank/DDBJ whole genome shotgun (WGS) entry which is preliminary data.</text>
</comment>
<proteinExistence type="predicted"/>
<feature type="non-terminal residue" evidence="5">
    <location>
        <position position="1"/>
    </location>
</feature>
<keyword evidence="6" id="KW-1185">Reference proteome</keyword>
<dbReference type="Pfam" id="PF23263">
    <property type="entry name" value="C8-3_MUC4"/>
    <property type="match status" value="1"/>
</dbReference>
<dbReference type="GO" id="GO:0005176">
    <property type="term" value="F:ErbB-2 class receptor binding"/>
    <property type="evidence" value="ECO:0007669"/>
    <property type="project" value="TreeGrafter"/>
</dbReference>
<dbReference type="AlphaFoldDB" id="A0AAV2I7M9"/>
<evidence type="ECO:0000256" key="1">
    <source>
        <dbReference type="ARBA" id="ARBA00004370"/>
    </source>
</evidence>
<name>A0AAV2I7M9_LYMST</name>
<dbReference type="GO" id="GO:0016020">
    <property type="term" value="C:membrane"/>
    <property type="evidence" value="ECO:0007669"/>
    <property type="project" value="UniProtKB-SubCell"/>
</dbReference>
<evidence type="ECO:0000313" key="5">
    <source>
        <dbReference type="EMBL" id="CAL1540482.1"/>
    </source>
</evidence>
<evidence type="ECO:0000313" key="6">
    <source>
        <dbReference type="Proteomes" id="UP001497497"/>
    </source>
</evidence>